<accession>A0A225V4J4</accession>
<keyword evidence="1" id="KW-0472">Membrane</keyword>
<feature type="transmembrane region" description="Helical" evidence="1">
    <location>
        <begin position="107"/>
        <end position="130"/>
    </location>
</feature>
<protein>
    <submittedName>
        <fullName evidence="2">Uncharacterized protein</fullName>
    </submittedName>
</protein>
<keyword evidence="1" id="KW-0812">Transmembrane</keyword>
<evidence type="ECO:0000256" key="1">
    <source>
        <dbReference type="SAM" id="Phobius"/>
    </source>
</evidence>
<organism evidence="2 3">
    <name type="scientific">Phytophthora megakarya</name>
    <dbReference type="NCBI Taxonomy" id="4795"/>
    <lineage>
        <taxon>Eukaryota</taxon>
        <taxon>Sar</taxon>
        <taxon>Stramenopiles</taxon>
        <taxon>Oomycota</taxon>
        <taxon>Peronosporomycetes</taxon>
        <taxon>Peronosporales</taxon>
        <taxon>Peronosporaceae</taxon>
        <taxon>Phytophthora</taxon>
    </lineage>
</organism>
<dbReference type="Proteomes" id="UP000198211">
    <property type="component" value="Unassembled WGS sequence"/>
</dbReference>
<dbReference type="EMBL" id="NBNE01008288">
    <property type="protein sequence ID" value="OWY99646.1"/>
    <property type="molecule type" value="Genomic_DNA"/>
</dbReference>
<reference evidence="3" key="1">
    <citation type="submission" date="2017-03" db="EMBL/GenBank/DDBJ databases">
        <title>Phytopthora megakarya and P. palmivora, two closely related causual agents of cacao black pod achieved similar genome size and gene model numbers by different mechanisms.</title>
        <authorList>
            <person name="Ali S."/>
            <person name="Shao J."/>
            <person name="Larry D.J."/>
            <person name="Kronmiller B."/>
            <person name="Shen D."/>
            <person name="Strem M.D."/>
            <person name="Melnick R.L."/>
            <person name="Guiltinan M.J."/>
            <person name="Tyler B.M."/>
            <person name="Meinhardt L.W."/>
            <person name="Bailey B.A."/>
        </authorList>
    </citation>
    <scope>NUCLEOTIDE SEQUENCE [LARGE SCALE GENOMIC DNA]</scope>
    <source>
        <strain evidence="3">zdho120</strain>
    </source>
</reference>
<evidence type="ECO:0000313" key="3">
    <source>
        <dbReference type="Proteomes" id="UP000198211"/>
    </source>
</evidence>
<dbReference type="AlphaFoldDB" id="A0A225V4J4"/>
<keyword evidence="3" id="KW-1185">Reference proteome</keyword>
<gene>
    <name evidence="2" type="ORF">PHMEG_00029320</name>
</gene>
<comment type="caution">
    <text evidence="2">The sequence shown here is derived from an EMBL/GenBank/DDBJ whole genome shotgun (WGS) entry which is preliminary data.</text>
</comment>
<keyword evidence="1" id="KW-1133">Transmembrane helix</keyword>
<proteinExistence type="predicted"/>
<name>A0A225V4J4_9STRA</name>
<dbReference type="OrthoDB" id="178344at2759"/>
<sequence length="152" mass="17259">MKSIEIYRHRSSGIFSGSISPGVFVSRGLFRRQSLQSAMYFLIIRAIRTRVPTVVGVMNFCDDAMLEDLDVGYDDSRIFICLYYFFDTPWLVDRVLRFLIARRTSRITLSFAYPAMIAFTRSLVGLISAMRNLLLVSLKRGTASRGIPLSVA</sequence>
<evidence type="ECO:0000313" key="2">
    <source>
        <dbReference type="EMBL" id="OWY99646.1"/>
    </source>
</evidence>